<gene>
    <name evidence="3" type="ORF">MELIAE_LOCUS4678</name>
</gene>
<dbReference type="Pfam" id="PF10545">
    <property type="entry name" value="MADF_DNA_bdg"/>
    <property type="match status" value="1"/>
</dbReference>
<name>A0A9P0AX53_BRAAE</name>
<feature type="compositionally biased region" description="Low complexity" evidence="1">
    <location>
        <begin position="192"/>
        <end position="204"/>
    </location>
</feature>
<evidence type="ECO:0000259" key="2">
    <source>
        <dbReference type="Pfam" id="PF10545"/>
    </source>
</evidence>
<dbReference type="InterPro" id="IPR039353">
    <property type="entry name" value="TF_Adf1"/>
</dbReference>
<evidence type="ECO:0000256" key="1">
    <source>
        <dbReference type="SAM" id="MobiDB-lite"/>
    </source>
</evidence>
<dbReference type="OrthoDB" id="8195830at2759"/>
<organism evidence="3 4">
    <name type="scientific">Brassicogethes aeneus</name>
    <name type="common">Rape pollen beetle</name>
    <name type="synonym">Meligethes aeneus</name>
    <dbReference type="NCBI Taxonomy" id="1431903"/>
    <lineage>
        <taxon>Eukaryota</taxon>
        <taxon>Metazoa</taxon>
        <taxon>Ecdysozoa</taxon>
        <taxon>Arthropoda</taxon>
        <taxon>Hexapoda</taxon>
        <taxon>Insecta</taxon>
        <taxon>Pterygota</taxon>
        <taxon>Neoptera</taxon>
        <taxon>Endopterygota</taxon>
        <taxon>Coleoptera</taxon>
        <taxon>Polyphaga</taxon>
        <taxon>Cucujiformia</taxon>
        <taxon>Nitidulidae</taxon>
        <taxon>Meligethinae</taxon>
        <taxon>Brassicogethes</taxon>
    </lineage>
</organism>
<dbReference type="EMBL" id="OV121134">
    <property type="protein sequence ID" value="CAH0552465.1"/>
    <property type="molecule type" value="Genomic_DNA"/>
</dbReference>
<reference evidence="3" key="1">
    <citation type="submission" date="2021-12" db="EMBL/GenBank/DDBJ databases">
        <authorList>
            <person name="King R."/>
        </authorList>
    </citation>
    <scope>NUCLEOTIDE SEQUENCE</scope>
</reference>
<dbReference type="Proteomes" id="UP001154078">
    <property type="component" value="Chromosome 3"/>
</dbReference>
<keyword evidence="4" id="KW-1185">Reference proteome</keyword>
<sequence>MIAIRLVRSKLRKREEHSNSVHPSDVVLQTAPANPVVTKATAPQNLQPDPLAYRGQILWQYPPPPVPQHHFLYNNDQENCWASVANSLCSTASEVKARFKSLREKYRREVQIREKLERSGAAASTRPVWPLMSFFKFMYKCGEESQRQTTSNISLQDTTTTLQASESYYHLTDSDEEENIVVQVVDENNAVESNSNTNNENLNVPKAKKRKGRSVAETTNLKSEIKQIDNVLVDVSAAINNLNTNKKENTDDRYELFSRYMASELKNIGEPHASIVMEELQVTIINYKRELRSDI</sequence>
<dbReference type="PANTHER" id="PTHR12243:SF67">
    <property type="entry name" value="COREPRESSOR OF PANGOLIN, ISOFORM A-RELATED"/>
    <property type="match status" value="1"/>
</dbReference>
<dbReference type="GO" id="GO:0005634">
    <property type="term" value="C:nucleus"/>
    <property type="evidence" value="ECO:0007669"/>
    <property type="project" value="TreeGrafter"/>
</dbReference>
<feature type="region of interest" description="Disordered" evidence="1">
    <location>
        <begin position="192"/>
        <end position="215"/>
    </location>
</feature>
<dbReference type="GO" id="GO:0005667">
    <property type="term" value="C:transcription regulator complex"/>
    <property type="evidence" value="ECO:0007669"/>
    <property type="project" value="TreeGrafter"/>
</dbReference>
<feature type="domain" description="MADF" evidence="2">
    <location>
        <begin position="73"/>
        <end position="134"/>
    </location>
</feature>
<protein>
    <recommendedName>
        <fullName evidence="2">MADF domain-containing protein</fullName>
    </recommendedName>
</protein>
<dbReference type="AlphaFoldDB" id="A0A9P0AX53"/>
<dbReference type="InterPro" id="IPR006578">
    <property type="entry name" value="MADF-dom"/>
</dbReference>
<evidence type="ECO:0000313" key="4">
    <source>
        <dbReference type="Proteomes" id="UP001154078"/>
    </source>
</evidence>
<dbReference type="GO" id="GO:0006357">
    <property type="term" value="P:regulation of transcription by RNA polymerase II"/>
    <property type="evidence" value="ECO:0007669"/>
    <property type="project" value="TreeGrafter"/>
</dbReference>
<evidence type="ECO:0000313" key="3">
    <source>
        <dbReference type="EMBL" id="CAH0552465.1"/>
    </source>
</evidence>
<proteinExistence type="predicted"/>
<accession>A0A9P0AX53</accession>
<dbReference type="PANTHER" id="PTHR12243">
    <property type="entry name" value="MADF DOMAIN TRANSCRIPTION FACTOR"/>
    <property type="match status" value="1"/>
</dbReference>